<gene>
    <name evidence="1" type="ORF">PMG11_09805</name>
</gene>
<proteinExistence type="predicted"/>
<dbReference type="AlphaFoldDB" id="A0A0F7TX52"/>
<name>A0A0F7TX52_PENBI</name>
<evidence type="ECO:0000313" key="1">
    <source>
        <dbReference type="EMBL" id="CEJ61268.1"/>
    </source>
</evidence>
<dbReference type="EMBL" id="CDHK01000010">
    <property type="protein sequence ID" value="CEJ61268.1"/>
    <property type="molecule type" value="Genomic_DNA"/>
</dbReference>
<reference evidence="2" key="1">
    <citation type="journal article" date="2015" name="Genome Announc.">
        <title>Draft genome sequence of the fungus Penicillium brasilianum MG11.</title>
        <authorList>
            <person name="Horn F."/>
            <person name="Linde J."/>
            <person name="Mattern D.J."/>
            <person name="Walther G."/>
            <person name="Guthke R."/>
            <person name="Brakhage A.A."/>
            <person name="Valiante V."/>
        </authorList>
    </citation>
    <scope>NUCLEOTIDE SEQUENCE [LARGE SCALE GENOMIC DNA]</scope>
    <source>
        <strain evidence="2">MG11</strain>
    </source>
</reference>
<keyword evidence="2" id="KW-1185">Reference proteome</keyword>
<dbReference type="Proteomes" id="UP000042958">
    <property type="component" value="Unassembled WGS sequence"/>
</dbReference>
<dbReference type="OrthoDB" id="5149166at2759"/>
<organism evidence="1 2">
    <name type="scientific">Penicillium brasilianum</name>
    <dbReference type="NCBI Taxonomy" id="104259"/>
    <lineage>
        <taxon>Eukaryota</taxon>
        <taxon>Fungi</taxon>
        <taxon>Dikarya</taxon>
        <taxon>Ascomycota</taxon>
        <taxon>Pezizomycotina</taxon>
        <taxon>Eurotiomycetes</taxon>
        <taxon>Eurotiomycetidae</taxon>
        <taxon>Eurotiales</taxon>
        <taxon>Aspergillaceae</taxon>
        <taxon>Penicillium</taxon>
    </lineage>
</organism>
<evidence type="ECO:0000313" key="2">
    <source>
        <dbReference type="Proteomes" id="UP000042958"/>
    </source>
</evidence>
<accession>A0A0F7TX52</accession>
<sequence>MPIPMQVSLQLALHLSTPQTYNIITDERWKPGEKLHRFALHDFAFIDQNSGRAQATLLFAAILRDIFNHPDWSQLHAFFSKRFPRGEEPTDASQRTLIPPKEQSWKQPTVVDFLTDPSSVGLANDLVTLLASAGRTSRGHLMGPDPQPCAIGPAISVACGAGAYMDLTYGGRPPGQYEEMTYIGGDLYGWKKGKFDVIASPISTTEKGGRDRYWAEWASLWSVISEWVYEYDSTSLQLGHLSSHSFKYLLSPEEERSFDRFGKIPRKFLKTDAISAAEAIHAVFAQMAKEPQRFQGVEWDFFELAVPVELREAFHARFGQKSSDRNENRARLVQRVPGPGQDSLAYGDSLAYEEMSPMALKRCPNDFFGASWEAWLLSIEGGDVVVVETIFQALWAVMLVAQLPLNIKIIEQSGRFPKYRDPEDLYI</sequence>
<protein>
    <submittedName>
        <fullName evidence="1">Uncharacterized protein</fullName>
    </submittedName>
</protein>